<name>A0A944MAF1_9GAMM</name>
<evidence type="ECO:0000259" key="8">
    <source>
        <dbReference type="PROSITE" id="PS50110"/>
    </source>
</evidence>
<evidence type="ECO:0000256" key="1">
    <source>
        <dbReference type="ARBA" id="ARBA00022553"/>
    </source>
</evidence>
<gene>
    <name evidence="10" type="ORF">KME65_04985</name>
</gene>
<accession>A0A944MAF1</accession>
<keyword evidence="3" id="KW-0805">Transcription regulation</keyword>
<dbReference type="SMART" id="SM00862">
    <property type="entry name" value="Trans_reg_C"/>
    <property type="match status" value="1"/>
</dbReference>
<evidence type="ECO:0000256" key="6">
    <source>
        <dbReference type="PROSITE-ProRule" id="PRU00169"/>
    </source>
</evidence>
<dbReference type="AlphaFoldDB" id="A0A944MAF1"/>
<feature type="domain" description="OmpR/PhoB-type" evidence="9">
    <location>
        <begin position="124"/>
        <end position="221"/>
    </location>
</feature>
<dbReference type="Gene3D" id="6.10.250.690">
    <property type="match status" value="1"/>
</dbReference>
<comment type="caution">
    <text evidence="10">The sequence shown here is derived from an EMBL/GenBank/DDBJ whole genome shotgun (WGS) entry which is preliminary data.</text>
</comment>
<dbReference type="FunFam" id="3.40.50.2300:FF:000002">
    <property type="entry name" value="DNA-binding response regulator PhoP"/>
    <property type="match status" value="1"/>
</dbReference>
<sequence>MKLLLVEDSVRLQRSLASGLKQQGFTVDQAFDGEEALEFLKVNKYDAIVLDLILPKVDGLTVLARLRANGSDSHVLILSANDQTEDRIHGLDLGADDYMVKPFSFDELVSRLKALNRRRSGVKNPVLEIDGVRIDSVSRIVSFNDLTIALTRHEYELLEFLVRRRGRVFSHDQLIDQLYDASSYVTRNAVEAHISSLRKRLKATGAPSLVKTRRGFGYLVE</sequence>
<dbReference type="PANTHER" id="PTHR48111">
    <property type="entry name" value="REGULATOR OF RPOS"/>
    <property type="match status" value="1"/>
</dbReference>
<protein>
    <submittedName>
        <fullName evidence="10">Response regulator transcription factor</fullName>
    </submittedName>
</protein>
<feature type="modified residue" description="4-aspartylphosphate" evidence="6">
    <location>
        <position position="51"/>
    </location>
</feature>
<dbReference type="SMART" id="SM00448">
    <property type="entry name" value="REC"/>
    <property type="match status" value="1"/>
</dbReference>
<feature type="DNA-binding region" description="OmpR/PhoB-type" evidence="7">
    <location>
        <begin position="124"/>
        <end position="221"/>
    </location>
</feature>
<dbReference type="EMBL" id="JAHHGM010000003">
    <property type="protein sequence ID" value="MBT2988298.1"/>
    <property type="molecule type" value="Genomic_DNA"/>
</dbReference>
<proteinExistence type="predicted"/>
<dbReference type="Pfam" id="PF00486">
    <property type="entry name" value="Trans_reg_C"/>
    <property type="match status" value="1"/>
</dbReference>
<reference evidence="10 11" key="1">
    <citation type="submission" date="2021-05" db="EMBL/GenBank/DDBJ databases">
        <title>Genetic and Functional Diversity in Clade A Lucinid endosymbionts from the Bahamas.</title>
        <authorList>
            <person name="Giani N.M."/>
            <person name="Engel A.S."/>
            <person name="Campbell B.J."/>
        </authorList>
    </citation>
    <scope>NUCLEOTIDE SEQUENCE [LARGE SCALE GENOMIC DNA]</scope>
    <source>
        <strain evidence="10">LUC16012Gg_MoonRockCtena</strain>
    </source>
</reference>
<dbReference type="InterPro" id="IPR011006">
    <property type="entry name" value="CheY-like_superfamily"/>
</dbReference>
<dbReference type="CDD" id="cd00383">
    <property type="entry name" value="trans_reg_C"/>
    <property type="match status" value="1"/>
</dbReference>
<evidence type="ECO:0000256" key="7">
    <source>
        <dbReference type="PROSITE-ProRule" id="PRU01091"/>
    </source>
</evidence>
<dbReference type="GO" id="GO:0005829">
    <property type="term" value="C:cytosol"/>
    <property type="evidence" value="ECO:0007669"/>
    <property type="project" value="TreeGrafter"/>
</dbReference>
<dbReference type="Proteomes" id="UP000770889">
    <property type="component" value="Unassembled WGS sequence"/>
</dbReference>
<dbReference type="Gene3D" id="3.40.50.2300">
    <property type="match status" value="1"/>
</dbReference>
<dbReference type="Pfam" id="PF00072">
    <property type="entry name" value="Response_reg"/>
    <property type="match status" value="1"/>
</dbReference>
<evidence type="ECO:0000256" key="3">
    <source>
        <dbReference type="ARBA" id="ARBA00023015"/>
    </source>
</evidence>
<dbReference type="GO" id="GO:0000976">
    <property type="term" value="F:transcription cis-regulatory region binding"/>
    <property type="evidence" value="ECO:0007669"/>
    <property type="project" value="TreeGrafter"/>
</dbReference>
<dbReference type="GO" id="GO:0006355">
    <property type="term" value="P:regulation of DNA-templated transcription"/>
    <property type="evidence" value="ECO:0007669"/>
    <property type="project" value="InterPro"/>
</dbReference>
<evidence type="ECO:0000259" key="9">
    <source>
        <dbReference type="PROSITE" id="PS51755"/>
    </source>
</evidence>
<dbReference type="GO" id="GO:0000156">
    <property type="term" value="F:phosphorelay response regulator activity"/>
    <property type="evidence" value="ECO:0007669"/>
    <property type="project" value="TreeGrafter"/>
</dbReference>
<dbReference type="PROSITE" id="PS50110">
    <property type="entry name" value="RESPONSE_REGULATORY"/>
    <property type="match status" value="1"/>
</dbReference>
<evidence type="ECO:0000256" key="5">
    <source>
        <dbReference type="ARBA" id="ARBA00023163"/>
    </source>
</evidence>
<evidence type="ECO:0000313" key="11">
    <source>
        <dbReference type="Proteomes" id="UP000770889"/>
    </source>
</evidence>
<evidence type="ECO:0000256" key="2">
    <source>
        <dbReference type="ARBA" id="ARBA00023012"/>
    </source>
</evidence>
<dbReference type="InterPro" id="IPR001867">
    <property type="entry name" value="OmpR/PhoB-type_DNA-bd"/>
</dbReference>
<dbReference type="PANTHER" id="PTHR48111:SF1">
    <property type="entry name" value="TWO-COMPONENT RESPONSE REGULATOR ORR33"/>
    <property type="match status" value="1"/>
</dbReference>
<dbReference type="InterPro" id="IPR036388">
    <property type="entry name" value="WH-like_DNA-bd_sf"/>
</dbReference>
<dbReference type="GO" id="GO:0032993">
    <property type="term" value="C:protein-DNA complex"/>
    <property type="evidence" value="ECO:0007669"/>
    <property type="project" value="TreeGrafter"/>
</dbReference>
<dbReference type="SUPFAM" id="SSF52172">
    <property type="entry name" value="CheY-like"/>
    <property type="match status" value="1"/>
</dbReference>
<evidence type="ECO:0000256" key="4">
    <source>
        <dbReference type="ARBA" id="ARBA00023125"/>
    </source>
</evidence>
<keyword evidence="1 6" id="KW-0597">Phosphoprotein</keyword>
<dbReference type="PROSITE" id="PS51755">
    <property type="entry name" value="OMPR_PHOB"/>
    <property type="match status" value="1"/>
</dbReference>
<feature type="domain" description="Response regulatory" evidence="8">
    <location>
        <begin position="2"/>
        <end position="116"/>
    </location>
</feature>
<keyword evidence="2" id="KW-0902">Two-component regulatory system</keyword>
<keyword evidence="4 7" id="KW-0238">DNA-binding</keyword>
<dbReference type="Gene3D" id="1.10.10.10">
    <property type="entry name" value="Winged helix-like DNA-binding domain superfamily/Winged helix DNA-binding domain"/>
    <property type="match status" value="1"/>
</dbReference>
<organism evidence="10 11">
    <name type="scientific">Candidatus Thiodiazotropha taylori</name>
    <dbReference type="NCBI Taxonomy" id="2792791"/>
    <lineage>
        <taxon>Bacteria</taxon>
        <taxon>Pseudomonadati</taxon>
        <taxon>Pseudomonadota</taxon>
        <taxon>Gammaproteobacteria</taxon>
        <taxon>Chromatiales</taxon>
        <taxon>Sedimenticolaceae</taxon>
        <taxon>Candidatus Thiodiazotropha</taxon>
    </lineage>
</organism>
<dbReference type="InterPro" id="IPR001789">
    <property type="entry name" value="Sig_transdc_resp-reg_receiver"/>
</dbReference>
<dbReference type="InterPro" id="IPR039420">
    <property type="entry name" value="WalR-like"/>
</dbReference>
<evidence type="ECO:0000313" key="10">
    <source>
        <dbReference type="EMBL" id="MBT2988298.1"/>
    </source>
</evidence>
<keyword evidence="5" id="KW-0804">Transcription</keyword>